<reference evidence="1 2" key="1">
    <citation type="submission" date="2014-12" db="EMBL/GenBank/DDBJ databases">
        <title>Draft genome sequences of 10 type strains of Lactococcus.</title>
        <authorList>
            <person name="Sun Z."/>
            <person name="Zhong Z."/>
            <person name="Liu W."/>
            <person name="Zhang W."/>
            <person name="Zhang H."/>
        </authorList>
    </citation>
    <scope>NUCLEOTIDE SEQUENCE [LARGE SCALE GENOMIC DNA]</scope>
    <source>
        <strain evidence="1 2">DSM 6634</strain>
    </source>
</reference>
<dbReference type="AlphaFoldDB" id="A0A2A5S4L4"/>
<keyword evidence="2" id="KW-1185">Reference proteome</keyword>
<organism evidence="1 2">
    <name type="scientific">Pseudolactococcus piscium</name>
    <dbReference type="NCBI Taxonomy" id="1364"/>
    <lineage>
        <taxon>Bacteria</taxon>
        <taxon>Bacillati</taxon>
        <taxon>Bacillota</taxon>
        <taxon>Bacilli</taxon>
        <taxon>Lactobacillales</taxon>
        <taxon>Streptococcaceae</taxon>
        <taxon>Pseudolactococcus</taxon>
    </lineage>
</organism>
<dbReference type="EMBL" id="JXJW01000003">
    <property type="protein sequence ID" value="PCS08439.1"/>
    <property type="molecule type" value="Genomic_DNA"/>
</dbReference>
<comment type="caution">
    <text evidence="1">The sequence shown here is derived from an EMBL/GenBank/DDBJ whole genome shotgun (WGS) entry which is preliminary data.</text>
</comment>
<accession>A0A2A5S4L4</accession>
<evidence type="ECO:0000313" key="1">
    <source>
        <dbReference type="EMBL" id="PCS08439.1"/>
    </source>
</evidence>
<evidence type="ECO:0000313" key="2">
    <source>
        <dbReference type="Proteomes" id="UP000218282"/>
    </source>
</evidence>
<dbReference type="Proteomes" id="UP000218282">
    <property type="component" value="Unassembled WGS sequence"/>
</dbReference>
<name>A0A2A5S4L4_9LACT</name>
<protein>
    <submittedName>
        <fullName evidence="1">Uncharacterized protein</fullName>
    </submittedName>
</protein>
<sequence>MKVLVFLDFTLYASLSGESFFKKVLPFRGGQQKVAIEKNNKKCYT</sequence>
<proteinExistence type="predicted"/>
<gene>
    <name evidence="1" type="ORF">RU86_GL001464</name>
</gene>